<dbReference type="PANTHER" id="PTHR42904">
    <property type="entry name" value="NUDIX HYDROLASE, NUDC SUBFAMILY"/>
    <property type="match status" value="1"/>
</dbReference>
<dbReference type="InterPro" id="IPR015376">
    <property type="entry name" value="Znr_NADH_PPase"/>
</dbReference>
<evidence type="ECO:0000256" key="6">
    <source>
        <dbReference type="ARBA" id="ARBA00022801"/>
    </source>
</evidence>
<dbReference type="CDD" id="cd03429">
    <property type="entry name" value="NUDIX_NADH_pyrophosphatase_Nudt13"/>
    <property type="match status" value="1"/>
</dbReference>
<dbReference type="OrthoDB" id="10249612at2759"/>
<dbReference type="InterPro" id="IPR049734">
    <property type="entry name" value="NudC-like_C"/>
</dbReference>
<keyword evidence="6 12" id="KW-0378">Hydrolase</keyword>
<sequence length="425" mass="46634">MAQWNRTMFYRRLLEQWSHGAWGSFEDAGAGSFSGYMLNRLGPQRTNTPLLAQLFASPKANFIIFQGDQLLVTATQPRALGYLGAREILECAPNPFTLSDPPINSPGLEWVFLGIDKVPQPNSTQATEMAPPDQTLPYDQYPSYWVVDISLKASAPDSPAHALAQKVEATVATNDTQLAPLQRAAFGLSIKEGAILAQAVTMVDWNRKNRFCPGCGRPTVSSDAGYKRNCVTEPAGSVDPTAHLRPPCVNRHGVHNSMYPRTDPAVIACVTSSDGNRVLLGRKKSFPKRWYTCVAGFIEPGESMEDAVRREVQEETGIRVGPVMYYASQPWQPFPNQLMLGCIAQAVIDDIAVEDDELEDVQWFTREQAVAAVNRAKASLATSPSSPSKVTAPTSPTNFSTPPPHSIAYQLIHFWATSQLNSPRL</sequence>
<name>A0A9W8EDY6_9FUNG</name>
<evidence type="ECO:0000313" key="13">
    <source>
        <dbReference type="Proteomes" id="UP001151582"/>
    </source>
</evidence>
<organism evidence="12 13">
    <name type="scientific">Dimargaris verticillata</name>
    <dbReference type="NCBI Taxonomy" id="2761393"/>
    <lineage>
        <taxon>Eukaryota</taxon>
        <taxon>Fungi</taxon>
        <taxon>Fungi incertae sedis</taxon>
        <taxon>Zoopagomycota</taxon>
        <taxon>Kickxellomycotina</taxon>
        <taxon>Dimargaritomycetes</taxon>
        <taxon>Dimargaritales</taxon>
        <taxon>Dimargaritaceae</taxon>
        <taxon>Dimargaris</taxon>
    </lineage>
</organism>
<dbReference type="Proteomes" id="UP001151582">
    <property type="component" value="Unassembled WGS sequence"/>
</dbReference>
<evidence type="ECO:0000256" key="10">
    <source>
        <dbReference type="SAM" id="MobiDB-lite"/>
    </source>
</evidence>
<reference evidence="12" key="1">
    <citation type="submission" date="2022-07" db="EMBL/GenBank/DDBJ databases">
        <title>Phylogenomic reconstructions and comparative analyses of Kickxellomycotina fungi.</title>
        <authorList>
            <person name="Reynolds N.K."/>
            <person name="Stajich J.E."/>
            <person name="Barry K."/>
            <person name="Grigoriev I.V."/>
            <person name="Crous P."/>
            <person name="Smith M.E."/>
        </authorList>
    </citation>
    <scope>NUCLEOTIDE SEQUENCE</scope>
    <source>
        <strain evidence="12">RSA 567</strain>
    </source>
</reference>
<comment type="catalytic activity">
    <reaction evidence="9">
        <text>a 5'-end NAD(+)-phospho-ribonucleoside in mRNA + H2O = a 5'-end phospho-adenosine-phospho-ribonucleoside in mRNA + beta-nicotinamide D-ribonucleotide + 2 H(+)</text>
        <dbReference type="Rhea" id="RHEA:60876"/>
        <dbReference type="Rhea" id="RHEA-COMP:15698"/>
        <dbReference type="Rhea" id="RHEA-COMP:15719"/>
        <dbReference type="ChEBI" id="CHEBI:14649"/>
        <dbReference type="ChEBI" id="CHEBI:15377"/>
        <dbReference type="ChEBI" id="CHEBI:15378"/>
        <dbReference type="ChEBI" id="CHEBI:144029"/>
        <dbReference type="ChEBI" id="CHEBI:144051"/>
    </reaction>
    <physiologicalReaction direction="left-to-right" evidence="9">
        <dbReference type="Rhea" id="RHEA:60877"/>
    </physiologicalReaction>
</comment>
<evidence type="ECO:0000256" key="2">
    <source>
        <dbReference type="ARBA" id="ARBA00001947"/>
    </source>
</evidence>
<dbReference type="AlphaFoldDB" id="A0A9W8EDY6"/>
<dbReference type="Gene3D" id="3.90.79.20">
    <property type="match status" value="1"/>
</dbReference>
<accession>A0A9W8EDY6</accession>
<dbReference type="EMBL" id="JANBQB010000054">
    <property type="protein sequence ID" value="KAJ1983461.1"/>
    <property type="molecule type" value="Genomic_DNA"/>
</dbReference>
<protein>
    <recommendedName>
        <fullName evidence="4">NAD(+) diphosphatase</fullName>
        <ecNumber evidence="4">3.6.1.22</ecNumber>
    </recommendedName>
</protein>
<evidence type="ECO:0000256" key="4">
    <source>
        <dbReference type="ARBA" id="ARBA00012381"/>
    </source>
</evidence>
<dbReference type="GO" id="GO:0046872">
    <property type="term" value="F:metal ion binding"/>
    <property type="evidence" value="ECO:0007669"/>
    <property type="project" value="UniProtKB-KW"/>
</dbReference>
<dbReference type="GO" id="GO:0019677">
    <property type="term" value="P:NAD+ catabolic process"/>
    <property type="evidence" value="ECO:0007669"/>
    <property type="project" value="TreeGrafter"/>
</dbReference>
<evidence type="ECO:0000256" key="5">
    <source>
        <dbReference type="ARBA" id="ARBA00022723"/>
    </source>
</evidence>
<dbReference type="Pfam" id="PF00293">
    <property type="entry name" value="NUDIX"/>
    <property type="match status" value="1"/>
</dbReference>
<keyword evidence="8" id="KW-0520">NAD</keyword>
<keyword evidence="5" id="KW-0479">Metal-binding</keyword>
<dbReference type="SUPFAM" id="SSF55811">
    <property type="entry name" value="Nudix"/>
    <property type="match status" value="1"/>
</dbReference>
<dbReference type="GO" id="GO:0005777">
    <property type="term" value="C:peroxisome"/>
    <property type="evidence" value="ECO:0007669"/>
    <property type="project" value="TreeGrafter"/>
</dbReference>
<proteinExistence type="inferred from homology"/>
<evidence type="ECO:0000256" key="3">
    <source>
        <dbReference type="ARBA" id="ARBA00009595"/>
    </source>
</evidence>
<comment type="cofactor">
    <cofactor evidence="2">
        <name>Zn(2+)</name>
        <dbReference type="ChEBI" id="CHEBI:29105"/>
    </cofactor>
</comment>
<feature type="region of interest" description="Disordered" evidence="10">
    <location>
        <begin position="381"/>
        <end position="400"/>
    </location>
</feature>
<comment type="cofactor">
    <cofactor evidence="1">
        <name>Mg(2+)</name>
        <dbReference type="ChEBI" id="CHEBI:18420"/>
    </cofactor>
</comment>
<evidence type="ECO:0000256" key="7">
    <source>
        <dbReference type="ARBA" id="ARBA00022842"/>
    </source>
</evidence>
<dbReference type="GO" id="GO:0006742">
    <property type="term" value="P:NADP+ catabolic process"/>
    <property type="evidence" value="ECO:0007669"/>
    <property type="project" value="TreeGrafter"/>
</dbReference>
<feature type="domain" description="Nudix hydrolase" evidence="11">
    <location>
        <begin position="260"/>
        <end position="386"/>
    </location>
</feature>
<dbReference type="InterPro" id="IPR020084">
    <property type="entry name" value="NUDIX_hydrolase_CS"/>
</dbReference>
<dbReference type="InterPro" id="IPR015797">
    <property type="entry name" value="NUDIX_hydrolase-like_dom_sf"/>
</dbReference>
<dbReference type="GO" id="GO:0005829">
    <property type="term" value="C:cytosol"/>
    <property type="evidence" value="ECO:0007669"/>
    <property type="project" value="TreeGrafter"/>
</dbReference>
<dbReference type="PRINTS" id="PR00502">
    <property type="entry name" value="NUDIXFAMILY"/>
</dbReference>
<gene>
    <name evidence="12" type="primary">NPY1</name>
    <name evidence="12" type="ORF">H4R34_001258</name>
</gene>
<evidence type="ECO:0000256" key="8">
    <source>
        <dbReference type="ARBA" id="ARBA00023027"/>
    </source>
</evidence>
<dbReference type="InterPro" id="IPR050241">
    <property type="entry name" value="NAD-cap_RNA_hydrolase_NudC"/>
</dbReference>
<dbReference type="PROSITE" id="PS51462">
    <property type="entry name" value="NUDIX"/>
    <property type="match status" value="1"/>
</dbReference>
<evidence type="ECO:0000256" key="1">
    <source>
        <dbReference type="ARBA" id="ARBA00001946"/>
    </source>
</evidence>
<dbReference type="Pfam" id="PF09297">
    <property type="entry name" value="Zn_ribbon_NUD"/>
    <property type="match status" value="1"/>
</dbReference>
<keyword evidence="7" id="KW-0460">Magnesium</keyword>
<feature type="compositionally biased region" description="Polar residues" evidence="10">
    <location>
        <begin position="381"/>
        <end position="392"/>
    </location>
</feature>
<dbReference type="InterPro" id="IPR020476">
    <property type="entry name" value="Nudix_hydrolase"/>
</dbReference>
<evidence type="ECO:0000256" key="9">
    <source>
        <dbReference type="ARBA" id="ARBA00023679"/>
    </source>
</evidence>
<dbReference type="Gene3D" id="3.90.79.10">
    <property type="entry name" value="Nucleoside Triphosphate Pyrophosphohydrolase"/>
    <property type="match status" value="1"/>
</dbReference>
<dbReference type="InterPro" id="IPR000086">
    <property type="entry name" value="NUDIX_hydrolase_dom"/>
</dbReference>
<dbReference type="PANTHER" id="PTHR42904:SF6">
    <property type="entry name" value="NAD-CAPPED RNA HYDROLASE NUDT12"/>
    <property type="match status" value="1"/>
</dbReference>
<evidence type="ECO:0000259" key="11">
    <source>
        <dbReference type="PROSITE" id="PS51462"/>
    </source>
</evidence>
<comment type="caution">
    <text evidence="12">The sequence shown here is derived from an EMBL/GenBank/DDBJ whole genome shotgun (WGS) entry which is preliminary data.</text>
</comment>
<dbReference type="GO" id="GO:0035529">
    <property type="term" value="F:NADH pyrophosphatase activity"/>
    <property type="evidence" value="ECO:0007669"/>
    <property type="project" value="TreeGrafter"/>
</dbReference>
<keyword evidence="13" id="KW-1185">Reference proteome</keyword>
<comment type="similarity">
    <text evidence="3">Belongs to the Nudix hydrolase family. NudC subfamily.</text>
</comment>
<evidence type="ECO:0000313" key="12">
    <source>
        <dbReference type="EMBL" id="KAJ1983461.1"/>
    </source>
</evidence>
<dbReference type="EC" id="3.6.1.22" evidence="4"/>
<dbReference type="PROSITE" id="PS00893">
    <property type="entry name" value="NUDIX_BOX"/>
    <property type="match status" value="1"/>
</dbReference>